<dbReference type="Gene3D" id="1.10.760.10">
    <property type="entry name" value="Cytochrome c-like domain"/>
    <property type="match status" value="1"/>
</dbReference>
<feature type="signal peptide" evidence="5">
    <location>
        <begin position="1"/>
        <end position="19"/>
    </location>
</feature>
<reference evidence="7 8" key="1">
    <citation type="submission" date="2020-11" db="EMBL/GenBank/DDBJ databases">
        <authorList>
            <person name="Peeters C."/>
        </authorList>
    </citation>
    <scope>NUCLEOTIDE SEQUENCE [LARGE SCALE GENOMIC DNA]</scope>
    <source>
        <strain evidence="7 8">LMG 8286</strain>
    </source>
</reference>
<keyword evidence="1 4" id="KW-0349">Heme</keyword>
<evidence type="ECO:0000256" key="2">
    <source>
        <dbReference type="ARBA" id="ARBA00022723"/>
    </source>
</evidence>
<sequence>MKRLAILGIASIFSVSAFAVDGAEIYKKCVGCHGADGTQKYHPKASPIVTLRKDRRLRALEGYKEGNNNKYGMGSAMRAQVQNLNQLELEAVNEYIESLKK</sequence>
<evidence type="ECO:0000259" key="6">
    <source>
        <dbReference type="PROSITE" id="PS51007"/>
    </source>
</evidence>
<keyword evidence="3 4" id="KW-0408">Iron</keyword>
<dbReference type="InterPro" id="IPR009056">
    <property type="entry name" value="Cyt_c-like_dom"/>
</dbReference>
<dbReference type="Pfam" id="PF00034">
    <property type="entry name" value="Cytochrom_C"/>
    <property type="match status" value="1"/>
</dbReference>
<dbReference type="RefSeq" id="WP_230056096.1">
    <property type="nucleotide sequence ID" value="NZ_CAJHOE010000001.1"/>
</dbReference>
<feature type="chain" id="PRO_5045351991" evidence="5">
    <location>
        <begin position="20"/>
        <end position="101"/>
    </location>
</feature>
<gene>
    <name evidence="7" type="primary">cyf</name>
    <name evidence="7" type="ORF">LMG8286_00299</name>
</gene>
<dbReference type="PROSITE" id="PS51007">
    <property type="entry name" value="CYTC"/>
    <property type="match status" value="1"/>
</dbReference>
<accession>A0ABM8Q119</accession>
<keyword evidence="8" id="KW-1185">Reference proteome</keyword>
<evidence type="ECO:0000256" key="4">
    <source>
        <dbReference type="PROSITE-ProRule" id="PRU00433"/>
    </source>
</evidence>
<evidence type="ECO:0000256" key="5">
    <source>
        <dbReference type="SAM" id="SignalP"/>
    </source>
</evidence>
<dbReference type="Proteomes" id="UP000789359">
    <property type="component" value="Unassembled WGS sequence"/>
</dbReference>
<dbReference type="EMBL" id="CAJHOE010000001">
    <property type="protein sequence ID" value="CAD7286466.1"/>
    <property type="molecule type" value="Genomic_DNA"/>
</dbReference>
<keyword evidence="2 4" id="KW-0479">Metal-binding</keyword>
<organism evidence="7 8">
    <name type="scientific">Campylobacter suis</name>
    <dbReference type="NCBI Taxonomy" id="2790657"/>
    <lineage>
        <taxon>Bacteria</taxon>
        <taxon>Pseudomonadati</taxon>
        <taxon>Campylobacterota</taxon>
        <taxon>Epsilonproteobacteria</taxon>
        <taxon>Campylobacterales</taxon>
        <taxon>Campylobacteraceae</taxon>
        <taxon>Campylobacter</taxon>
    </lineage>
</organism>
<proteinExistence type="predicted"/>
<dbReference type="SUPFAM" id="SSF46626">
    <property type="entry name" value="Cytochrome c"/>
    <property type="match status" value="1"/>
</dbReference>
<protein>
    <submittedName>
        <fullName evidence="7">Cytochrome c-553</fullName>
    </submittedName>
</protein>
<evidence type="ECO:0000256" key="3">
    <source>
        <dbReference type="ARBA" id="ARBA00023004"/>
    </source>
</evidence>
<name>A0ABM8Q119_9BACT</name>
<dbReference type="InterPro" id="IPR036909">
    <property type="entry name" value="Cyt_c-like_dom_sf"/>
</dbReference>
<evidence type="ECO:0000313" key="8">
    <source>
        <dbReference type="Proteomes" id="UP000789359"/>
    </source>
</evidence>
<feature type="domain" description="Cytochrome c" evidence="6">
    <location>
        <begin position="17"/>
        <end position="100"/>
    </location>
</feature>
<evidence type="ECO:0000256" key="1">
    <source>
        <dbReference type="ARBA" id="ARBA00022617"/>
    </source>
</evidence>
<keyword evidence="5" id="KW-0732">Signal</keyword>
<comment type="caution">
    <text evidence="7">The sequence shown here is derived from an EMBL/GenBank/DDBJ whole genome shotgun (WGS) entry which is preliminary data.</text>
</comment>
<evidence type="ECO:0000313" key="7">
    <source>
        <dbReference type="EMBL" id="CAD7286466.1"/>
    </source>
</evidence>